<name>A0A734BIZ8_SALTH</name>
<gene>
    <name evidence="1" type="ORF">G4I73_000912</name>
</gene>
<sequence length="54" mass="5780">IKITNASDHSFKMINKNQKKSFCYKKAGILPAGMFGDFVSTTAPNCPSTGVVGQ</sequence>
<dbReference type="AlphaFoldDB" id="A0A734BIZ8"/>
<comment type="caution">
    <text evidence="1">The sequence shown here is derived from an EMBL/GenBank/DDBJ whole genome shotgun (WGS) entry which is preliminary data.</text>
</comment>
<proteinExistence type="predicted"/>
<reference evidence="1" key="1">
    <citation type="journal article" date="2018" name="Genome Biol.">
        <title>SKESA: strategic k-mer extension for scrupulous assemblies.</title>
        <authorList>
            <person name="Souvorov A."/>
            <person name="Agarwala R."/>
            <person name="Lipman D.J."/>
        </authorList>
    </citation>
    <scope>NUCLEOTIDE SEQUENCE</scope>
    <source>
        <strain evidence="1">11-3213</strain>
    </source>
</reference>
<accession>A0A734BIZ8</accession>
<protein>
    <submittedName>
        <fullName evidence="1">Uncharacterized protein</fullName>
    </submittedName>
</protein>
<dbReference type="EMBL" id="DAASMU010000009">
    <property type="protein sequence ID" value="HAE6162148.1"/>
    <property type="molecule type" value="Genomic_DNA"/>
</dbReference>
<evidence type="ECO:0000313" key="1">
    <source>
        <dbReference type="EMBL" id="HAE6162148.1"/>
    </source>
</evidence>
<reference evidence="1" key="2">
    <citation type="submission" date="2018-07" db="EMBL/GenBank/DDBJ databases">
        <authorList>
            <consortium name="NCBI Pathogen Detection Project"/>
        </authorList>
    </citation>
    <scope>NUCLEOTIDE SEQUENCE</scope>
    <source>
        <strain evidence="1">11-3213</strain>
    </source>
</reference>
<feature type="non-terminal residue" evidence="1">
    <location>
        <position position="1"/>
    </location>
</feature>
<organism evidence="1">
    <name type="scientific">Salmonella thompson</name>
    <dbReference type="NCBI Taxonomy" id="600"/>
    <lineage>
        <taxon>Bacteria</taxon>
        <taxon>Pseudomonadati</taxon>
        <taxon>Pseudomonadota</taxon>
        <taxon>Gammaproteobacteria</taxon>
        <taxon>Enterobacterales</taxon>
        <taxon>Enterobacteriaceae</taxon>
        <taxon>Salmonella</taxon>
    </lineage>
</organism>